<dbReference type="EMBL" id="JOOY01000153">
    <property type="protein sequence ID" value="OUI97432.1"/>
    <property type="molecule type" value="Genomic_DNA"/>
</dbReference>
<keyword evidence="2" id="KW-1133">Transmembrane helix</keyword>
<comment type="caution">
    <text evidence="3">The sequence shown here is derived from an EMBL/GenBank/DDBJ whole genome shotgun (WGS) entry which is preliminary data.</text>
</comment>
<organism evidence="3 4">
    <name type="scientific">Acetobacter orientalis</name>
    <dbReference type="NCBI Taxonomy" id="146474"/>
    <lineage>
        <taxon>Bacteria</taxon>
        <taxon>Pseudomonadati</taxon>
        <taxon>Pseudomonadota</taxon>
        <taxon>Alphaproteobacteria</taxon>
        <taxon>Acetobacterales</taxon>
        <taxon>Acetobacteraceae</taxon>
        <taxon>Acetobacter</taxon>
    </lineage>
</organism>
<feature type="region of interest" description="Disordered" evidence="1">
    <location>
        <begin position="75"/>
        <end position="174"/>
    </location>
</feature>
<reference evidence="3 4" key="1">
    <citation type="submission" date="2014-06" db="EMBL/GenBank/DDBJ databases">
        <authorList>
            <person name="Ju J."/>
            <person name="Zhang J."/>
        </authorList>
    </citation>
    <scope>NUCLEOTIDE SEQUENCE [LARGE SCALE GENOMIC DNA]</scope>
    <source>
        <strain evidence="3">DmW_048</strain>
    </source>
</reference>
<accession>A0A252AZA5</accession>
<evidence type="ECO:0000256" key="1">
    <source>
        <dbReference type="SAM" id="MobiDB-lite"/>
    </source>
</evidence>
<dbReference type="Proteomes" id="UP000194999">
    <property type="component" value="Unassembled WGS sequence"/>
</dbReference>
<dbReference type="CDD" id="cd16431">
    <property type="entry name" value="IcmE"/>
    <property type="match status" value="1"/>
</dbReference>
<keyword evidence="2" id="KW-0472">Membrane</keyword>
<feature type="compositionally biased region" description="Low complexity" evidence="1">
    <location>
        <begin position="137"/>
        <end position="156"/>
    </location>
</feature>
<keyword evidence="2" id="KW-0812">Transmembrane</keyword>
<evidence type="ECO:0000256" key="2">
    <source>
        <dbReference type="SAM" id="Phobius"/>
    </source>
</evidence>
<dbReference type="RefSeq" id="WP_257640727.1">
    <property type="nucleotide sequence ID" value="NZ_JOOY01000153.1"/>
</dbReference>
<dbReference type="InterPro" id="IPR049855">
    <property type="entry name" value="DotG/IcmE-like_C"/>
</dbReference>
<protein>
    <recommendedName>
        <fullName evidence="5">Conjugal transfer protein TrbI</fullName>
    </recommendedName>
</protein>
<feature type="transmembrane region" description="Helical" evidence="2">
    <location>
        <begin position="23"/>
        <end position="42"/>
    </location>
</feature>
<feature type="compositionally biased region" description="Pro residues" evidence="1">
    <location>
        <begin position="124"/>
        <end position="136"/>
    </location>
</feature>
<gene>
    <name evidence="3" type="ORF">HK15_03350</name>
</gene>
<evidence type="ECO:0000313" key="3">
    <source>
        <dbReference type="EMBL" id="OUI97432.1"/>
    </source>
</evidence>
<evidence type="ECO:0008006" key="5">
    <source>
        <dbReference type="Google" id="ProtNLM"/>
    </source>
</evidence>
<name>A0A252AZA5_9PROT</name>
<evidence type="ECO:0000313" key="4">
    <source>
        <dbReference type="Proteomes" id="UP000194999"/>
    </source>
</evidence>
<dbReference type="AlphaFoldDB" id="A0A252AZA5"/>
<sequence length="428" mass="44439">MNNETQNGGLERVKSSLDGTRRLLPWVGGGLLTVVVGGYFFFGATSHAPQSAQITHPDMKSPAGGDNHSKAMDELARKRDEEASQAARKAGKSYTSTLSGQDLPDPRGIIAEIGDTPDSNQKPAAPPPPPPAPHTAPAPAVASPAPSFAPATARPANNHFNTAGREKSPEPGQMSERAQMELIAAWSGGPRVSLEVPGSERGRGYSGSNGFQTAATAPATFTQAPQTISSAAGTSAVSEGQMSSTSKGTLLLPAGRGVYGHSVLTVNSDLGNNVLAQIDSGPFRGARVSGTFEMKSDRLIIKFNKLMIGDADPIPVSGYAVSPKTAETGVASEVREHVVTRIILPAASAFVEGLGNAMMNSNTTNYSNGAGMSSFTHLNLGQQMGAAAGTMGQQLGQIIQKQTPQQATVILKLNDGIGILFDEPVYRP</sequence>
<proteinExistence type="predicted"/>